<keyword evidence="2" id="KW-0813">Transport</keyword>
<dbReference type="SUPFAM" id="SSF103473">
    <property type="entry name" value="MFS general substrate transporter"/>
    <property type="match status" value="1"/>
</dbReference>
<dbReference type="AlphaFoldDB" id="A0A3M8DP97"/>
<dbReference type="InterPro" id="IPR036259">
    <property type="entry name" value="MFS_trans_sf"/>
</dbReference>
<feature type="transmembrane region" description="Helical" evidence="7">
    <location>
        <begin position="352"/>
        <end position="374"/>
    </location>
</feature>
<feature type="transmembrane region" description="Helical" evidence="7">
    <location>
        <begin position="223"/>
        <end position="243"/>
    </location>
</feature>
<dbReference type="InterPro" id="IPR011701">
    <property type="entry name" value="MFS"/>
</dbReference>
<dbReference type="PROSITE" id="PS50850">
    <property type="entry name" value="MFS"/>
    <property type="match status" value="1"/>
</dbReference>
<reference evidence="9 10" key="1">
    <citation type="submission" date="2018-10" db="EMBL/GenBank/DDBJ databases">
        <title>Phylogenomics of Brevibacillus.</title>
        <authorList>
            <person name="Dunlap C."/>
        </authorList>
    </citation>
    <scope>NUCLEOTIDE SEQUENCE [LARGE SCALE GENOMIC DNA]</scope>
    <source>
        <strain evidence="9 10">JCM 15774</strain>
    </source>
</reference>
<feature type="transmembrane region" description="Helical" evidence="7">
    <location>
        <begin position="75"/>
        <end position="101"/>
    </location>
</feature>
<gene>
    <name evidence="9" type="ORF">EDM59_06795</name>
</gene>
<evidence type="ECO:0000256" key="7">
    <source>
        <dbReference type="SAM" id="Phobius"/>
    </source>
</evidence>
<dbReference type="Pfam" id="PF07690">
    <property type="entry name" value="MFS_1"/>
    <property type="match status" value="1"/>
</dbReference>
<keyword evidence="3" id="KW-1003">Cell membrane</keyword>
<keyword evidence="4 7" id="KW-0812">Transmembrane</keyword>
<feature type="transmembrane region" description="Helical" evidence="7">
    <location>
        <begin position="107"/>
        <end position="125"/>
    </location>
</feature>
<evidence type="ECO:0000256" key="2">
    <source>
        <dbReference type="ARBA" id="ARBA00022448"/>
    </source>
</evidence>
<feature type="transmembrane region" description="Helical" evidence="7">
    <location>
        <begin position="163"/>
        <end position="183"/>
    </location>
</feature>
<dbReference type="InterPro" id="IPR020846">
    <property type="entry name" value="MFS_dom"/>
</dbReference>
<sequence>MSVKSPWVAFLGLLFGTFTVIEAMAFQIPALPTLTKEFGIPVAISGLISLFYYLGHTVFAPVFGNIADQIGRRRIILTGLVVFTISEYLAAMSVNFTMFLIARVFQGIGAACVVPAGIAYATYLFPNERRGMALGVLSAVGTLGAAAGGLIGGFLIGKFGWQTIYLVSGTLSLVGIVLVKLTVPETPRNQRKPFDYLGSIFLLLTVGTLLSVTTLIANLGLKSPYTIVTLLAGLVFATIFWGVEKKSEFPFIDLSLLKNRMFILPLLLTFFLGICYQGVLYTNAFFVSSKAGGGPELAGMLTMYVYLTGALFGLVGGKLVDEFPMKKVIISSSALFVIGSIIYSTYTASTPFWYVAMTVIILVAAFLTMSPACIKMALAEVSTDKLSTGSGTYTMIRDLGNPTGQTTFLALFGTISVSSLGAALLGQAKQAGVSDSLMGKVEEAGNVAGEQIDSELVNHLNTLGIQFQDLLNAAKIDGMIISLNWMSYIVIAIAVLVFVAAFFLPNHQAKKVMSKNGLSTDTSAHEA</sequence>
<evidence type="ECO:0000256" key="3">
    <source>
        <dbReference type="ARBA" id="ARBA00022475"/>
    </source>
</evidence>
<comment type="caution">
    <text evidence="9">The sequence shown here is derived from an EMBL/GenBank/DDBJ whole genome shotgun (WGS) entry which is preliminary data.</text>
</comment>
<protein>
    <submittedName>
        <fullName evidence="9">MFS transporter</fullName>
    </submittedName>
</protein>
<evidence type="ECO:0000256" key="4">
    <source>
        <dbReference type="ARBA" id="ARBA00022692"/>
    </source>
</evidence>
<dbReference type="GO" id="GO:0022857">
    <property type="term" value="F:transmembrane transporter activity"/>
    <property type="evidence" value="ECO:0007669"/>
    <property type="project" value="InterPro"/>
</dbReference>
<dbReference type="PANTHER" id="PTHR42718">
    <property type="entry name" value="MAJOR FACILITATOR SUPERFAMILY MULTIDRUG TRANSPORTER MFSC"/>
    <property type="match status" value="1"/>
</dbReference>
<dbReference type="PANTHER" id="PTHR42718:SF46">
    <property type="entry name" value="BLR6921 PROTEIN"/>
    <property type="match status" value="1"/>
</dbReference>
<dbReference type="GO" id="GO:0005886">
    <property type="term" value="C:plasma membrane"/>
    <property type="evidence" value="ECO:0007669"/>
    <property type="project" value="UniProtKB-SubCell"/>
</dbReference>
<feature type="transmembrane region" description="Helical" evidence="7">
    <location>
        <begin position="407"/>
        <end position="428"/>
    </location>
</feature>
<evidence type="ECO:0000259" key="8">
    <source>
        <dbReference type="PROSITE" id="PS50850"/>
    </source>
</evidence>
<feature type="transmembrane region" description="Helical" evidence="7">
    <location>
        <begin position="39"/>
        <end position="63"/>
    </location>
</feature>
<name>A0A3M8DP97_9BACL</name>
<feature type="transmembrane region" description="Helical" evidence="7">
    <location>
        <begin position="485"/>
        <end position="505"/>
    </location>
</feature>
<feature type="domain" description="Major facilitator superfamily (MFS) profile" evidence="8">
    <location>
        <begin position="5"/>
        <end position="509"/>
    </location>
</feature>
<comment type="subcellular location">
    <subcellularLocation>
        <location evidence="1">Cell membrane</location>
        <topology evidence="1">Multi-pass membrane protein</topology>
    </subcellularLocation>
</comment>
<feature type="transmembrane region" description="Helical" evidence="7">
    <location>
        <begin position="328"/>
        <end position="346"/>
    </location>
</feature>
<dbReference type="Gene3D" id="1.20.1250.20">
    <property type="entry name" value="MFS general substrate transporter like domains"/>
    <property type="match status" value="1"/>
</dbReference>
<feature type="transmembrane region" description="Helical" evidence="7">
    <location>
        <begin position="132"/>
        <end position="157"/>
    </location>
</feature>
<keyword evidence="5 7" id="KW-1133">Transmembrane helix</keyword>
<evidence type="ECO:0000313" key="9">
    <source>
        <dbReference type="EMBL" id="RNB88807.1"/>
    </source>
</evidence>
<keyword evidence="6 7" id="KW-0472">Membrane</keyword>
<evidence type="ECO:0000313" key="10">
    <source>
        <dbReference type="Proteomes" id="UP000269573"/>
    </source>
</evidence>
<feature type="transmembrane region" description="Helical" evidence="7">
    <location>
        <begin position="297"/>
        <end position="316"/>
    </location>
</feature>
<evidence type="ECO:0000256" key="5">
    <source>
        <dbReference type="ARBA" id="ARBA00022989"/>
    </source>
</evidence>
<feature type="transmembrane region" description="Helical" evidence="7">
    <location>
        <begin position="195"/>
        <end position="217"/>
    </location>
</feature>
<organism evidence="9 10">
    <name type="scientific">Brevibacillus nitrificans</name>
    <dbReference type="NCBI Taxonomy" id="651560"/>
    <lineage>
        <taxon>Bacteria</taxon>
        <taxon>Bacillati</taxon>
        <taxon>Bacillota</taxon>
        <taxon>Bacilli</taxon>
        <taxon>Bacillales</taxon>
        <taxon>Paenibacillaceae</taxon>
        <taxon>Brevibacillus</taxon>
    </lineage>
</organism>
<keyword evidence="10" id="KW-1185">Reference proteome</keyword>
<dbReference type="Proteomes" id="UP000269573">
    <property type="component" value="Unassembled WGS sequence"/>
</dbReference>
<evidence type="ECO:0000256" key="6">
    <source>
        <dbReference type="ARBA" id="ARBA00023136"/>
    </source>
</evidence>
<proteinExistence type="predicted"/>
<dbReference type="EMBL" id="RHHU01000003">
    <property type="protein sequence ID" value="RNB88807.1"/>
    <property type="molecule type" value="Genomic_DNA"/>
</dbReference>
<feature type="transmembrane region" description="Helical" evidence="7">
    <location>
        <begin position="263"/>
        <end position="285"/>
    </location>
</feature>
<dbReference type="RefSeq" id="WP_122922905.1">
    <property type="nucleotide sequence ID" value="NZ_RHHU01000003.1"/>
</dbReference>
<accession>A0A3M8DP97</accession>
<evidence type="ECO:0000256" key="1">
    <source>
        <dbReference type="ARBA" id="ARBA00004651"/>
    </source>
</evidence>